<name>A0A239Z7B5_9STAP</name>
<protein>
    <submittedName>
        <fullName evidence="7">Zn-dependent hydrolase</fullName>
    </submittedName>
</protein>
<dbReference type="RefSeq" id="WP_095087814.1">
    <property type="nucleotide sequence ID" value="NZ_BMDM01000002.1"/>
</dbReference>
<evidence type="ECO:0000259" key="6">
    <source>
        <dbReference type="SMART" id="SM00849"/>
    </source>
</evidence>
<evidence type="ECO:0000256" key="1">
    <source>
        <dbReference type="ARBA" id="ARBA00001947"/>
    </source>
</evidence>
<dbReference type="SUPFAM" id="SSF56281">
    <property type="entry name" value="Metallo-hydrolase/oxidoreductase"/>
    <property type="match status" value="1"/>
</dbReference>
<comment type="cofactor">
    <cofactor evidence="1">
        <name>Zn(2+)</name>
        <dbReference type="ChEBI" id="CHEBI:29105"/>
    </cofactor>
</comment>
<dbReference type="Gene3D" id="3.60.15.10">
    <property type="entry name" value="Ribonuclease Z/Hydroxyacylglutathione hydrolase-like"/>
    <property type="match status" value="1"/>
</dbReference>
<dbReference type="PANTHER" id="PTHR46233:SF3">
    <property type="entry name" value="HYDROXYACYLGLUTATHIONE HYDROLASE GLOC"/>
    <property type="match status" value="1"/>
</dbReference>
<dbReference type="OrthoDB" id="9802248at2"/>
<reference evidence="7 8" key="1">
    <citation type="submission" date="2017-06" db="EMBL/GenBank/DDBJ databases">
        <authorList>
            <consortium name="Pathogen Informatics"/>
        </authorList>
    </citation>
    <scope>NUCLEOTIDE SEQUENCE [LARGE SCALE GENOMIC DNA]</scope>
    <source>
        <strain evidence="7 8">NCTC13839</strain>
    </source>
</reference>
<organism evidence="7 8">
    <name type="scientific">Mammaliicoccus stepanovicii</name>
    <dbReference type="NCBI Taxonomy" id="643214"/>
    <lineage>
        <taxon>Bacteria</taxon>
        <taxon>Bacillati</taxon>
        <taxon>Bacillota</taxon>
        <taxon>Bacilli</taxon>
        <taxon>Bacillales</taxon>
        <taxon>Staphylococcaceae</taxon>
        <taxon>Mammaliicoccus</taxon>
    </lineage>
</organism>
<dbReference type="Pfam" id="PF00753">
    <property type="entry name" value="Lactamase_B"/>
    <property type="match status" value="1"/>
</dbReference>
<evidence type="ECO:0000256" key="5">
    <source>
        <dbReference type="SAM" id="MobiDB-lite"/>
    </source>
</evidence>
<dbReference type="EMBL" id="LT906462">
    <property type="protein sequence ID" value="SNV66596.1"/>
    <property type="molecule type" value="Genomic_DNA"/>
</dbReference>
<evidence type="ECO:0000313" key="8">
    <source>
        <dbReference type="Proteomes" id="UP000242084"/>
    </source>
</evidence>
<dbReference type="GO" id="GO:0016787">
    <property type="term" value="F:hydrolase activity"/>
    <property type="evidence" value="ECO:0007669"/>
    <property type="project" value="UniProtKB-KW"/>
</dbReference>
<evidence type="ECO:0000256" key="4">
    <source>
        <dbReference type="ARBA" id="ARBA00022833"/>
    </source>
</evidence>
<feature type="domain" description="Metallo-beta-lactamase" evidence="6">
    <location>
        <begin position="12"/>
        <end position="190"/>
    </location>
</feature>
<dbReference type="AlphaFoldDB" id="A0A239Z7B5"/>
<evidence type="ECO:0000256" key="3">
    <source>
        <dbReference type="ARBA" id="ARBA00022801"/>
    </source>
</evidence>
<proteinExistence type="predicted"/>
<evidence type="ECO:0000256" key="2">
    <source>
        <dbReference type="ARBA" id="ARBA00022723"/>
    </source>
</evidence>
<dbReference type="InterPro" id="IPR051453">
    <property type="entry name" value="MBL_Glyoxalase_II"/>
</dbReference>
<dbReference type="InterPro" id="IPR001279">
    <property type="entry name" value="Metallo-B-lactamas"/>
</dbReference>
<evidence type="ECO:0000313" key="7">
    <source>
        <dbReference type="EMBL" id="SNV66596.1"/>
    </source>
</evidence>
<keyword evidence="4" id="KW-0862">Zinc</keyword>
<dbReference type="Proteomes" id="UP000242084">
    <property type="component" value="Chromosome 1"/>
</dbReference>
<gene>
    <name evidence="7" type="ORF">SAMEA4384403_01227</name>
</gene>
<keyword evidence="2" id="KW-0479">Metal-binding</keyword>
<dbReference type="SMART" id="SM00849">
    <property type="entry name" value="Lactamase_B"/>
    <property type="match status" value="1"/>
</dbReference>
<dbReference type="CDD" id="cd06262">
    <property type="entry name" value="metallo-hydrolase-like_MBL-fold"/>
    <property type="match status" value="1"/>
</dbReference>
<feature type="region of interest" description="Disordered" evidence="5">
    <location>
        <begin position="188"/>
        <end position="210"/>
    </location>
</feature>
<dbReference type="InterPro" id="IPR036866">
    <property type="entry name" value="RibonucZ/Hydroxyglut_hydro"/>
</dbReference>
<dbReference type="PANTHER" id="PTHR46233">
    <property type="entry name" value="HYDROXYACYLGLUTATHIONE HYDROLASE GLOC"/>
    <property type="match status" value="1"/>
</dbReference>
<dbReference type="GO" id="GO:0046872">
    <property type="term" value="F:metal ion binding"/>
    <property type="evidence" value="ECO:0007669"/>
    <property type="project" value="UniProtKB-KW"/>
</dbReference>
<keyword evidence="3 7" id="KW-0378">Hydrolase</keyword>
<sequence length="210" mass="23439">MKVHVYPLGLIETNCYIIEGENELLVIDPGDNGKFVNDLINKFNKKLSAILLTHAHFDHIGGIDEVVKNNQVNVYVHKEEKSWLTDTVKNGSKKFEMYQLPQVVQHTVPTIIDEGKHQIGEFEFEVLHTPGHSPGSITFVFDDFAIVGDTLFKGGIGRTDLYKGDSALLIKSIEEKLLELDPSTTVFPGHGPDTTIEEEGMSNPYLNGFN</sequence>
<accession>A0A239Z7B5</accession>
<dbReference type="KEGG" id="sste:SAMEA4384403_1227"/>
<keyword evidence="8" id="KW-1185">Reference proteome</keyword>